<name>A0AC61NNK3_9BACT</name>
<dbReference type="Proteomes" id="UP000826212">
    <property type="component" value="Chromosome"/>
</dbReference>
<accession>A0AC61NNK3</accession>
<evidence type="ECO:0000313" key="2">
    <source>
        <dbReference type="Proteomes" id="UP000826212"/>
    </source>
</evidence>
<dbReference type="EMBL" id="CP081303">
    <property type="protein sequence ID" value="QZE14867.1"/>
    <property type="molecule type" value="Genomic_DNA"/>
</dbReference>
<gene>
    <name evidence="1" type="ORF">K4L44_03125</name>
</gene>
<proteinExistence type="predicted"/>
<organism evidence="1 2">
    <name type="scientific">Halosquirtibacter laminarini</name>
    <dbReference type="NCBI Taxonomy" id="3374600"/>
    <lineage>
        <taxon>Bacteria</taxon>
        <taxon>Pseudomonadati</taxon>
        <taxon>Bacteroidota</taxon>
        <taxon>Bacteroidia</taxon>
        <taxon>Marinilabiliales</taxon>
        <taxon>Prolixibacteraceae</taxon>
        <taxon>Halosquirtibacter</taxon>
    </lineage>
</organism>
<evidence type="ECO:0000313" key="1">
    <source>
        <dbReference type="EMBL" id="QZE14867.1"/>
    </source>
</evidence>
<keyword evidence="2" id="KW-1185">Reference proteome</keyword>
<reference evidence="1" key="1">
    <citation type="submission" date="2021-08" db="EMBL/GenBank/DDBJ databases">
        <title>Novel anaerobic bacterium isolated from sea squirt in East Sea, Republic of Korea.</title>
        <authorList>
            <person name="Nguyen T.H."/>
            <person name="Li Z."/>
            <person name="Lee Y.-J."/>
            <person name="Ko J."/>
            <person name="Kim S.-G."/>
        </authorList>
    </citation>
    <scope>NUCLEOTIDE SEQUENCE</scope>
    <source>
        <strain evidence="1">KCTC 25031</strain>
    </source>
</reference>
<sequence>MNEFVVDQKVGTIEIEDEFVDKVAITYPENDYYELRGREIWTKQSITPSTKEQNIAITTRDVRGGELTKTIRIASQVLNISYDLVHAAEVSKNEILINDVVDANGVIANLSVKGYPVESYHLELLESTLYKLIDNKLVTINAIDGSALKDETVKVKLISDDELFEAITISLIIHQDFTLSFGYQLSTGTLNPGEIVLDQYTKGATKICDVEISGPESVRVGAVLSLDATNYELKGDAIYSKVAILGNVPAERVMVKATSTNGKVSTVELVIK</sequence>
<protein>
    <submittedName>
        <fullName evidence="1">Uncharacterized protein</fullName>
    </submittedName>
</protein>